<dbReference type="PANTHER" id="PTHR21581">
    <property type="entry name" value="D-ALANYL-D-ALANINE CARBOXYPEPTIDASE"/>
    <property type="match status" value="1"/>
</dbReference>
<dbReference type="InterPro" id="IPR018044">
    <property type="entry name" value="Peptidase_S11"/>
</dbReference>
<keyword evidence="6" id="KW-0961">Cell wall biogenesis/degradation</keyword>
<dbReference type="PANTHER" id="PTHR21581:SF33">
    <property type="entry name" value="D-ALANYL-D-ALANINE CARBOXYPEPTIDASE DACB"/>
    <property type="match status" value="1"/>
</dbReference>
<organism evidence="9 10">
    <name type="scientific">Nonomuraea corallina</name>
    <dbReference type="NCBI Taxonomy" id="2989783"/>
    <lineage>
        <taxon>Bacteria</taxon>
        <taxon>Bacillati</taxon>
        <taxon>Actinomycetota</taxon>
        <taxon>Actinomycetes</taxon>
        <taxon>Streptosporangiales</taxon>
        <taxon>Streptosporangiaceae</taxon>
        <taxon>Nonomuraea</taxon>
    </lineage>
</organism>
<keyword evidence="10" id="KW-1185">Reference proteome</keyword>
<dbReference type="Gene3D" id="3.40.710.10">
    <property type="entry name" value="DD-peptidase/beta-lactamase superfamily"/>
    <property type="match status" value="1"/>
</dbReference>
<evidence type="ECO:0000256" key="3">
    <source>
        <dbReference type="ARBA" id="ARBA00022801"/>
    </source>
</evidence>
<feature type="domain" description="Peptidase S11 D-alanyl-D-alanine carboxypeptidase A N-terminal" evidence="8">
    <location>
        <begin position="3"/>
        <end position="229"/>
    </location>
</feature>
<gene>
    <name evidence="9" type="ORF">OUY22_35385</name>
</gene>
<proteinExistence type="inferred from homology"/>
<protein>
    <submittedName>
        <fullName evidence="9">Serine hydrolase</fullName>
    </submittedName>
</protein>
<name>A0ABT4SNA1_9ACTN</name>
<dbReference type="SUPFAM" id="SSF56601">
    <property type="entry name" value="beta-lactamase/transpeptidase-like"/>
    <property type="match status" value="1"/>
</dbReference>
<reference evidence="9" key="1">
    <citation type="submission" date="2022-11" db="EMBL/GenBank/DDBJ databases">
        <title>Nonomuraea corallina sp. nov., a new species of the genus Nonomuraea isolated from sea side sediment in Thai sea.</title>
        <authorList>
            <person name="Ngamcharungchit C."/>
            <person name="Matsumoto A."/>
            <person name="Suriyachadkun C."/>
            <person name="Panbangred W."/>
            <person name="Inahashi Y."/>
            <person name="Intra B."/>
        </authorList>
    </citation>
    <scope>NUCLEOTIDE SEQUENCE</scope>
    <source>
        <strain evidence="9">MCN248</strain>
    </source>
</reference>
<evidence type="ECO:0000256" key="4">
    <source>
        <dbReference type="ARBA" id="ARBA00022960"/>
    </source>
</evidence>
<comment type="similarity">
    <text evidence="1 7">Belongs to the peptidase S11 family.</text>
</comment>
<dbReference type="InterPro" id="IPR001967">
    <property type="entry name" value="Peptidase_S11_N"/>
</dbReference>
<keyword evidence="2" id="KW-0732">Signal</keyword>
<evidence type="ECO:0000256" key="6">
    <source>
        <dbReference type="ARBA" id="ARBA00023316"/>
    </source>
</evidence>
<dbReference type="Pfam" id="PF00768">
    <property type="entry name" value="Peptidase_S11"/>
    <property type="match status" value="1"/>
</dbReference>
<comment type="caution">
    <text evidence="9">The sequence shown here is derived from an EMBL/GenBank/DDBJ whole genome shotgun (WGS) entry which is preliminary data.</text>
</comment>
<sequence length="252" mass="26617">ETPTVLAPAAHVVDATTGRVHFSKEADLRRPVASLTKMMTAYVVLQRAEPTDKVEVTAEDVRYASAGGAAVAHLRAGDTLTVEDLLYALMLPSGADAAHALARAHGPGVEEFVAEMNATARRLGMADTLYVNADGMPYGGGGHSTARDQVRLARAVLENPTLEKVTSARYHTVPATSEHGSYSWRNTNRLLGTPGTLGVKTGFTRAAGYTLAFAADRGESRLVGVLLGESDSSRRFQTAGALLDWAGAAVQR</sequence>
<evidence type="ECO:0000313" key="10">
    <source>
        <dbReference type="Proteomes" id="UP001144036"/>
    </source>
</evidence>
<dbReference type="EMBL" id="JAPNNL010000276">
    <property type="protein sequence ID" value="MDA0638723.1"/>
    <property type="molecule type" value="Genomic_DNA"/>
</dbReference>
<evidence type="ECO:0000256" key="5">
    <source>
        <dbReference type="ARBA" id="ARBA00022984"/>
    </source>
</evidence>
<accession>A0ABT4SNA1</accession>
<evidence type="ECO:0000256" key="1">
    <source>
        <dbReference type="ARBA" id="ARBA00007164"/>
    </source>
</evidence>
<keyword evidence="3 9" id="KW-0378">Hydrolase</keyword>
<evidence type="ECO:0000259" key="8">
    <source>
        <dbReference type="Pfam" id="PF00768"/>
    </source>
</evidence>
<keyword evidence="5" id="KW-0573">Peptidoglycan synthesis</keyword>
<evidence type="ECO:0000313" key="9">
    <source>
        <dbReference type="EMBL" id="MDA0638723.1"/>
    </source>
</evidence>
<keyword evidence="4" id="KW-0133">Cell shape</keyword>
<dbReference type="Proteomes" id="UP001144036">
    <property type="component" value="Unassembled WGS sequence"/>
</dbReference>
<dbReference type="InterPro" id="IPR012338">
    <property type="entry name" value="Beta-lactam/transpept-like"/>
</dbReference>
<feature type="non-terminal residue" evidence="9">
    <location>
        <position position="1"/>
    </location>
</feature>
<dbReference type="GO" id="GO:0016787">
    <property type="term" value="F:hydrolase activity"/>
    <property type="evidence" value="ECO:0007669"/>
    <property type="project" value="UniProtKB-KW"/>
</dbReference>
<dbReference type="RefSeq" id="WP_270159672.1">
    <property type="nucleotide sequence ID" value="NZ_JAPNNL010000276.1"/>
</dbReference>
<dbReference type="PRINTS" id="PR00725">
    <property type="entry name" value="DADACBPTASE1"/>
</dbReference>
<evidence type="ECO:0000256" key="7">
    <source>
        <dbReference type="RuleBase" id="RU004016"/>
    </source>
</evidence>
<evidence type="ECO:0000256" key="2">
    <source>
        <dbReference type="ARBA" id="ARBA00022729"/>
    </source>
</evidence>